<dbReference type="OrthoDB" id="418728at2"/>
<evidence type="ECO:0000313" key="2">
    <source>
        <dbReference type="Proteomes" id="UP000247417"/>
    </source>
</evidence>
<dbReference type="Proteomes" id="UP000247417">
    <property type="component" value="Unassembled WGS sequence"/>
</dbReference>
<protein>
    <recommendedName>
        <fullName evidence="3">Metallo-beta-lactamase domain-containing protein</fullName>
    </recommendedName>
</protein>
<dbReference type="InterPro" id="IPR052159">
    <property type="entry name" value="Competence_DNA_uptake"/>
</dbReference>
<dbReference type="PANTHER" id="PTHR30619:SF1">
    <property type="entry name" value="RECOMBINATION PROTEIN 2"/>
    <property type="match status" value="1"/>
</dbReference>
<dbReference type="PANTHER" id="PTHR30619">
    <property type="entry name" value="DNA INTERNALIZATION/COMPETENCE PROTEIN COMEC/REC2"/>
    <property type="match status" value="1"/>
</dbReference>
<sequence>MGTTSGSSIATIIQLGGARVLMLADAWAEDVVPALQTLQSNGASMLFDVIKISHHGSLRNTSPDLLRIVDAPRYIVSSNGNAHGHPDIEVLTAIVDRPASFPRAIYFNYPTPASALLRDHVSKSGVPFTVDDNATDWIEIKGQTDD</sequence>
<accession>A0A318QE65</accession>
<gene>
    <name evidence="1" type="ORF">CFR80_18295</name>
</gene>
<proteinExistence type="predicted"/>
<evidence type="ECO:0000313" key="1">
    <source>
        <dbReference type="EMBL" id="PYD77315.1"/>
    </source>
</evidence>
<dbReference type="InterPro" id="IPR036866">
    <property type="entry name" value="RibonucZ/Hydroxyglut_hydro"/>
</dbReference>
<dbReference type="AlphaFoldDB" id="A0A318QE65"/>
<name>A0A318QE65_9PROT</name>
<reference evidence="1 2" key="1">
    <citation type="submission" date="2017-07" db="EMBL/GenBank/DDBJ databases">
        <title>A draft genome sequence of Komagataeibacter oboediens LMG 18849.</title>
        <authorList>
            <person name="Skraban J."/>
            <person name="Cleenwerck I."/>
            <person name="Vandamme P."/>
            <person name="Trcek J."/>
        </authorList>
    </citation>
    <scope>NUCLEOTIDE SEQUENCE [LARGE SCALE GENOMIC DNA]</scope>
    <source>
        <strain evidence="1 2">LMG 18849</strain>
    </source>
</reference>
<comment type="caution">
    <text evidence="1">The sequence shown here is derived from an EMBL/GenBank/DDBJ whole genome shotgun (WGS) entry which is preliminary data.</text>
</comment>
<evidence type="ECO:0008006" key="3">
    <source>
        <dbReference type="Google" id="ProtNLM"/>
    </source>
</evidence>
<dbReference type="EMBL" id="NKTX01000215">
    <property type="protein sequence ID" value="PYD77315.1"/>
    <property type="molecule type" value="Genomic_DNA"/>
</dbReference>
<organism evidence="1 2">
    <name type="scientific">Komagataeibacter oboediens</name>
    <dbReference type="NCBI Taxonomy" id="65958"/>
    <lineage>
        <taxon>Bacteria</taxon>
        <taxon>Pseudomonadati</taxon>
        <taxon>Pseudomonadota</taxon>
        <taxon>Alphaproteobacteria</taxon>
        <taxon>Acetobacterales</taxon>
        <taxon>Acetobacteraceae</taxon>
        <taxon>Komagataeibacter</taxon>
    </lineage>
</organism>
<dbReference type="Gene3D" id="3.60.15.10">
    <property type="entry name" value="Ribonuclease Z/Hydroxyacylglutathione hydrolase-like"/>
    <property type="match status" value="1"/>
</dbReference>